<comment type="caution">
    <text evidence="1">The sequence shown here is derived from an EMBL/GenBank/DDBJ whole genome shotgun (WGS) entry which is preliminary data.</text>
</comment>
<dbReference type="Proteomes" id="UP000586918">
    <property type="component" value="Unassembled WGS sequence"/>
</dbReference>
<evidence type="ECO:0000313" key="1">
    <source>
        <dbReference type="EMBL" id="NMH93474.1"/>
    </source>
</evidence>
<proteinExistence type="predicted"/>
<dbReference type="RefSeq" id="WP_169414175.1">
    <property type="nucleotide sequence ID" value="NZ_JAAXKZ010000070.1"/>
</dbReference>
<dbReference type="AlphaFoldDB" id="A0A848DM71"/>
<organism evidence="1 2">
    <name type="scientific">Pseudonocardia bannensis</name>
    <dbReference type="NCBI Taxonomy" id="630973"/>
    <lineage>
        <taxon>Bacteria</taxon>
        <taxon>Bacillati</taxon>
        <taxon>Actinomycetota</taxon>
        <taxon>Actinomycetes</taxon>
        <taxon>Pseudonocardiales</taxon>
        <taxon>Pseudonocardiaceae</taxon>
        <taxon>Pseudonocardia</taxon>
    </lineage>
</organism>
<keyword evidence="2" id="KW-1185">Reference proteome</keyword>
<reference evidence="1 2" key="1">
    <citation type="submission" date="2020-04" db="EMBL/GenBank/DDBJ databases">
        <authorList>
            <person name="Klaysubun C."/>
            <person name="Duangmal K."/>
            <person name="Lipun K."/>
        </authorList>
    </citation>
    <scope>NUCLEOTIDE SEQUENCE [LARGE SCALE GENOMIC DNA]</scope>
    <source>
        <strain evidence="1 2">DSM 45300</strain>
    </source>
</reference>
<name>A0A848DM71_9PSEU</name>
<gene>
    <name evidence="1" type="ORF">HF519_18220</name>
</gene>
<evidence type="ECO:0000313" key="2">
    <source>
        <dbReference type="Proteomes" id="UP000586918"/>
    </source>
</evidence>
<sequence length="242" mass="26224">MIVETLGLLGIVATAYYFGLGRPRAKSAQVRTGLTALAPLLTAATVGTGRLTSASGASKLHLRGLYQGFHIEAWPERTDPRPTGVGDYGPSNPVDQFTVRCVGLNGRQPWSCQRRRVSLNPFAEDQLVFTASLDSDSIFAGPLGEFIGLPEPDPQLEQRLRGAGLIDEIARLGHDSHSWLPHVRFVPPIDFSRGFGRPNVSWLECRVGAGHGPVPTAERFQQLLDCVVRLAHINARENPGSG</sequence>
<protein>
    <submittedName>
        <fullName evidence="1">Uncharacterized protein</fullName>
    </submittedName>
</protein>
<accession>A0A848DM71</accession>
<dbReference type="EMBL" id="JAAXKZ010000070">
    <property type="protein sequence ID" value="NMH93474.1"/>
    <property type="molecule type" value="Genomic_DNA"/>
</dbReference>